<dbReference type="InParanoid" id="E3IXZ7"/>
<dbReference type="Proteomes" id="UP000002484">
    <property type="component" value="Chromosome"/>
</dbReference>
<keyword evidence="1" id="KW-0223">Dioxygenase</keyword>
<evidence type="ECO:0000313" key="2">
    <source>
        <dbReference type="Proteomes" id="UP000002484"/>
    </source>
</evidence>
<evidence type="ECO:0000313" key="1">
    <source>
        <dbReference type="EMBL" id="ADP81452.1"/>
    </source>
</evidence>
<dbReference type="EMBL" id="CP002299">
    <property type="protein sequence ID" value="ADP81452.1"/>
    <property type="molecule type" value="Genomic_DNA"/>
</dbReference>
<keyword evidence="2" id="KW-1185">Reference proteome</keyword>
<keyword evidence="1" id="KW-0560">Oxidoreductase</keyword>
<proteinExistence type="predicted"/>
<dbReference type="GO" id="GO:0016706">
    <property type="term" value="F:2-oxoglutarate-dependent dioxygenase activity"/>
    <property type="evidence" value="ECO:0007669"/>
    <property type="project" value="UniProtKB-ARBA"/>
</dbReference>
<gene>
    <name evidence="1" type="ordered locus">FraEuI1c_3443</name>
</gene>
<dbReference type="PANTHER" id="PTHR20883">
    <property type="entry name" value="PHYTANOYL-COA DIOXYGENASE DOMAIN CONTAINING 1"/>
    <property type="match status" value="1"/>
</dbReference>
<dbReference type="RefSeq" id="WP_013424570.1">
    <property type="nucleotide sequence ID" value="NC_014666.1"/>
</dbReference>
<dbReference type="OrthoDB" id="9796766at2"/>
<dbReference type="AlphaFoldDB" id="E3IXZ7"/>
<dbReference type="STRING" id="298654.FraEuI1c_3443"/>
<dbReference type="HOGENOM" id="CLU_048953_8_1_11"/>
<protein>
    <submittedName>
        <fullName evidence="1">Phytanoyl-CoA dioxygenase</fullName>
    </submittedName>
</protein>
<organism evidence="1 2">
    <name type="scientific">Pseudofrankia inefficax (strain DSM 45817 / CECT 9037 / DDB 130130 / EuI1c)</name>
    <name type="common">Frankia inefficax</name>
    <dbReference type="NCBI Taxonomy" id="298654"/>
    <lineage>
        <taxon>Bacteria</taxon>
        <taxon>Bacillati</taxon>
        <taxon>Actinomycetota</taxon>
        <taxon>Actinomycetes</taxon>
        <taxon>Frankiales</taxon>
        <taxon>Frankiaceae</taxon>
        <taxon>Pseudofrankia</taxon>
    </lineage>
</organism>
<sequence length="272" mass="30422">MGQLADDGRYVVDAEDRRRFAEDGFVHLAGVLTAAEVDELEVVYDRFLRREIEVPGKDYCDMAGDYGRDPSDYSIVNVMLPRRYFPAWRDNVYERRTADIARQLCGDGMTIDYDQLLAKQPHKTDAVFAWHQDMAYWPPTEDRRTATLWLAVDESTLANGCMRFVPATTHEAQLRAHAPVFGGRGESHALGTELRPGDDVVPTPIGRGDCTVHNERVMHGSGGNSTDGFRRAYILAYRSEATVRIERDLGFTHSHNDEADVLDAVGVAGETA</sequence>
<dbReference type="Gene3D" id="2.60.120.620">
    <property type="entry name" value="q2cbj1_9rhob like domain"/>
    <property type="match status" value="1"/>
</dbReference>
<dbReference type="eggNOG" id="COG5285">
    <property type="taxonomic scope" value="Bacteria"/>
</dbReference>
<name>E3IXZ7_PSEI1</name>
<dbReference type="SUPFAM" id="SSF51197">
    <property type="entry name" value="Clavaminate synthase-like"/>
    <property type="match status" value="1"/>
</dbReference>
<dbReference type="Pfam" id="PF05721">
    <property type="entry name" value="PhyH"/>
    <property type="match status" value="1"/>
</dbReference>
<dbReference type="KEGG" id="fri:FraEuI1c_3443"/>
<dbReference type="InterPro" id="IPR008775">
    <property type="entry name" value="Phytyl_CoA_dOase-like"/>
</dbReference>
<reference evidence="1 2" key="1">
    <citation type="submission" date="2010-10" db="EMBL/GenBank/DDBJ databases">
        <title>Complete sequence of Frankia sp. EuI1c.</title>
        <authorList>
            <consortium name="US DOE Joint Genome Institute"/>
            <person name="Lucas S."/>
            <person name="Copeland A."/>
            <person name="Lapidus A."/>
            <person name="Cheng J.-F."/>
            <person name="Bruce D."/>
            <person name="Goodwin L."/>
            <person name="Pitluck S."/>
            <person name="Chertkov O."/>
            <person name="Detter J.C."/>
            <person name="Han C."/>
            <person name="Tapia R."/>
            <person name="Land M."/>
            <person name="Hauser L."/>
            <person name="Jeffries C."/>
            <person name="Kyrpides N."/>
            <person name="Ivanova N."/>
            <person name="Mikhailova N."/>
            <person name="Beauchemin N."/>
            <person name="Sen A."/>
            <person name="Sur S.A."/>
            <person name="Gtari M."/>
            <person name="Wall L."/>
            <person name="Tisa L."/>
            <person name="Woyke T."/>
        </authorList>
    </citation>
    <scope>NUCLEOTIDE SEQUENCE [LARGE SCALE GENOMIC DNA]</scope>
    <source>
        <strain evidence="2">DSM 45817 / CECT 9037 / EuI1c</strain>
    </source>
</reference>
<dbReference type="PANTHER" id="PTHR20883:SF46">
    <property type="entry name" value="PHYTANOYL-COA HYDROXYLASE"/>
    <property type="match status" value="1"/>
</dbReference>
<dbReference type="GO" id="GO:0005506">
    <property type="term" value="F:iron ion binding"/>
    <property type="evidence" value="ECO:0007669"/>
    <property type="project" value="UniProtKB-ARBA"/>
</dbReference>
<accession>E3IXZ7</accession>